<accession>A0ABY8L7J0</accession>
<evidence type="ECO:0000313" key="1">
    <source>
        <dbReference type="EMBL" id="WGH77041.1"/>
    </source>
</evidence>
<dbReference type="Proteomes" id="UP001232001">
    <property type="component" value="Chromosome"/>
</dbReference>
<reference evidence="1 2" key="1">
    <citation type="submission" date="2023-04" db="EMBL/GenBank/DDBJ databases">
        <title>Tenacibaculum tangerinum sp. nov., isolated from sea tidal flat of South Korea.</title>
        <authorList>
            <person name="Lee S.H."/>
            <person name="Kim J.-J."/>
        </authorList>
    </citation>
    <scope>NUCLEOTIDE SEQUENCE [LARGE SCALE GENOMIC DNA]</scope>
    <source>
        <strain evidence="1 2">GRR-S3-23</strain>
    </source>
</reference>
<evidence type="ECO:0000313" key="2">
    <source>
        <dbReference type="Proteomes" id="UP001232001"/>
    </source>
</evidence>
<keyword evidence="2" id="KW-1185">Reference proteome</keyword>
<gene>
    <name evidence="1" type="ORF">P8625_07870</name>
</gene>
<sequence>MKNNFSTLACLFFLCSINLYTQKNEEVSLIDLDNSWGKEIFKFPISFAPSINYQGIEEARFPPTGWSDVQHPNFWSYTFAWNINKKSEITTNDLETDLQKYFDGLMRIDTTEELKAYKTVALFIKKEKHLFVGKIKTYDRFTTKKPIVLNVLVKSHFCKKQEKLILLFTFSPKNFTHQTWKMLNKIKLVNDYCN</sequence>
<dbReference type="RefSeq" id="WP_279652896.1">
    <property type="nucleotide sequence ID" value="NZ_CP122539.1"/>
</dbReference>
<proteinExistence type="predicted"/>
<organism evidence="1 2">
    <name type="scientific">Tenacibaculum tangerinum</name>
    <dbReference type="NCBI Taxonomy" id="3038772"/>
    <lineage>
        <taxon>Bacteria</taxon>
        <taxon>Pseudomonadati</taxon>
        <taxon>Bacteroidota</taxon>
        <taxon>Flavobacteriia</taxon>
        <taxon>Flavobacteriales</taxon>
        <taxon>Flavobacteriaceae</taxon>
        <taxon>Tenacibaculum</taxon>
    </lineage>
</organism>
<name>A0ABY8L7J0_9FLAO</name>
<protein>
    <submittedName>
        <fullName evidence="1">Uncharacterized protein</fullName>
    </submittedName>
</protein>
<dbReference type="EMBL" id="CP122539">
    <property type="protein sequence ID" value="WGH77041.1"/>
    <property type="molecule type" value="Genomic_DNA"/>
</dbReference>